<sequence>MQPTRPTEPDRALVHVRDHFLRNHQQQLKALAEQWIKSNVPDADVSRETTGLDLRLLLNELPVEAHQHHLDPQWGELLQHSMRHFVAQITEVFSDWFNQAKPDQRTLFYLVLQEVRDHVRACESALSKLQFFCQWRLALTEHGRRIAALNAPDAIGQNRWDQAWDQAPVHLDFAHPAIYPGVLFPWDKNKETLLRAEGIVKSSLRAIQANDPFKSILEGRLAQQVLLLIGPGVENWYTQNTGARAWYTALIQAVSAKLATINEHNGPVFAIHFLMRYTANGIDSHMHHAVADATAFPGSSRSVSIHNLIQPSTGHQQSLGLRASMRYGRAVRW</sequence>
<gene>
    <name evidence="1" type="ORF">C6P46_002683</name>
</gene>
<protein>
    <submittedName>
        <fullName evidence="1">Uncharacterized protein</fullName>
    </submittedName>
</protein>
<dbReference type="Proteomes" id="UP000777482">
    <property type="component" value="Unassembled WGS sequence"/>
</dbReference>
<accession>A0A9P6W324</accession>
<proteinExistence type="predicted"/>
<reference evidence="1 2" key="1">
    <citation type="submission" date="2020-11" db="EMBL/GenBank/DDBJ databases">
        <title>Kefir isolates.</title>
        <authorList>
            <person name="Marcisauskas S."/>
            <person name="Kim Y."/>
            <person name="Blasche S."/>
        </authorList>
    </citation>
    <scope>NUCLEOTIDE SEQUENCE [LARGE SCALE GENOMIC DNA]</scope>
    <source>
        <strain evidence="1 2">KR</strain>
    </source>
</reference>
<keyword evidence="2" id="KW-1185">Reference proteome</keyword>
<evidence type="ECO:0000313" key="1">
    <source>
        <dbReference type="EMBL" id="KAG0663344.1"/>
    </source>
</evidence>
<comment type="caution">
    <text evidence="1">The sequence shown here is derived from an EMBL/GenBank/DDBJ whole genome shotgun (WGS) entry which is preliminary data.</text>
</comment>
<organism evidence="1 2">
    <name type="scientific">Rhodotorula mucilaginosa</name>
    <name type="common">Yeast</name>
    <name type="synonym">Rhodotorula rubra</name>
    <dbReference type="NCBI Taxonomy" id="5537"/>
    <lineage>
        <taxon>Eukaryota</taxon>
        <taxon>Fungi</taxon>
        <taxon>Dikarya</taxon>
        <taxon>Basidiomycota</taxon>
        <taxon>Pucciniomycotina</taxon>
        <taxon>Microbotryomycetes</taxon>
        <taxon>Sporidiobolales</taxon>
        <taxon>Sporidiobolaceae</taxon>
        <taxon>Rhodotorula</taxon>
    </lineage>
</organism>
<name>A0A9P6W324_RHOMI</name>
<dbReference type="EMBL" id="PUHQ01000020">
    <property type="protein sequence ID" value="KAG0663344.1"/>
    <property type="molecule type" value="Genomic_DNA"/>
</dbReference>
<evidence type="ECO:0000313" key="2">
    <source>
        <dbReference type="Proteomes" id="UP000777482"/>
    </source>
</evidence>
<dbReference type="AlphaFoldDB" id="A0A9P6W324"/>